<keyword evidence="4" id="KW-1185">Reference proteome</keyword>
<dbReference type="Proteomes" id="UP000314294">
    <property type="component" value="Unassembled WGS sequence"/>
</dbReference>
<organism evidence="3 4">
    <name type="scientific">Liparis tanakae</name>
    <name type="common">Tanaka's snailfish</name>
    <dbReference type="NCBI Taxonomy" id="230148"/>
    <lineage>
        <taxon>Eukaryota</taxon>
        <taxon>Metazoa</taxon>
        <taxon>Chordata</taxon>
        <taxon>Craniata</taxon>
        <taxon>Vertebrata</taxon>
        <taxon>Euteleostomi</taxon>
        <taxon>Actinopterygii</taxon>
        <taxon>Neopterygii</taxon>
        <taxon>Teleostei</taxon>
        <taxon>Neoteleostei</taxon>
        <taxon>Acanthomorphata</taxon>
        <taxon>Eupercaria</taxon>
        <taxon>Perciformes</taxon>
        <taxon>Cottioidei</taxon>
        <taxon>Cottales</taxon>
        <taxon>Liparidae</taxon>
        <taxon>Liparis</taxon>
    </lineage>
</organism>
<evidence type="ECO:0000256" key="2">
    <source>
        <dbReference type="SAM" id="SignalP"/>
    </source>
</evidence>
<proteinExistence type="predicted"/>
<gene>
    <name evidence="3" type="ORF">EYF80_010031</name>
</gene>
<dbReference type="AlphaFoldDB" id="A0A4Z2IPD2"/>
<evidence type="ECO:0000256" key="1">
    <source>
        <dbReference type="SAM" id="MobiDB-lite"/>
    </source>
</evidence>
<feature type="region of interest" description="Disordered" evidence="1">
    <location>
        <begin position="205"/>
        <end position="224"/>
    </location>
</feature>
<sequence>MLYLLVFQMCIVSGSVMPCFAAWSSSRSKKYLTASGTGRLVLRITAASPVFGQLRLLAGFHQMPQPHSTFICILQHRSLCKSRSEVIFKVLRVTVQRVRVGSVGEGGALVNLVQQLLFHLCDGVTVQHLGGQRLALVLRAALHQNIQRLWEEREKRGVGGVLEVSRGHPVATATLVRKSLLLSRLDSCTRPCSTVCLRHSWTSRSRLSGDSRWPGKKMRSAYLR</sequence>
<evidence type="ECO:0000313" key="4">
    <source>
        <dbReference type="Proteomes" id="UP000314294"/>
    </source>
</evidence>
<feature type="chain" id="PRO_5021285308" description="Secreted protein" evidence="2">
    <location>
        <begin position="22"/>
        <end position="224"/>
    </location>
</feature>
<protein>
    <recommendedName>
        <fullName evidence="5">Secreted protein</fullName>
    </recommendedName>
</protein>
<accession>A0A4Z2IPD2</accession>
<evidence type="ECO:0008006" key="5">
    <source>
        <dbReference type="Google" id="ProtNLM"/>
    </source>
</evidence>
<reference evidence="3 4" key="1">
    <citation type="submission" date="2019-03" db="EMBL/GenBank/DDBJ databases">
        <title>First draft genome of Liparis tanakae, snailfish: a comprehensive survey of snailfish specific genes.</title>
        <authorList>
            <person name="Kim W."/>
            <person name="Song I."/>
            <person name="Jeong J.-H."/>
            <person name="Kim D."/>
            <person name="Kim S."/>
            <person name="Ryu S."/>
            <person name="Song J.Y."/>
            <person name="Lee S.K."/>
        </authorList>
    </citation>
    <scope>NUCLEOTIDE SEQUENCE [LARGE SCALE GENOMIC DNA]</scope>
    <source>
        <tissue evidence="3">Muscle</tissue>
    </source>
</reference>
<dbReference type="EMBL" id="SRLO01000062">
    <property type="protein sequence ID" value="TNN79657.1"/>
    <property type="molecule type" value="Genomic_DNA"/>
</dbReference>
<comment type="caution">
    <text evidence="3">The sequence shown here is derived from an EMBL/GenBank/DDBJ whole genome shotgun (WGS) entry which is preliminary data.</text>
</comment>
<feature type="signal peptide" evidence="2">
    <location>
        <begin position="1"/>
        <end position="21"/>
    </location>
</feature>
<name>A0A4Z2IPD2_9TELE</name>
<feature type="compositionally biased region" description="Basic residues" evidence="1">
    <location>
        <begin position="214"/>
        <end position="224"/>
    </location>
</feature>
<evidence type="ECO:0000313" key="3">
    <source>
        <dbReference type="EMBL" id="TNN79657.1"/>
    </source>
</evidence>
<keyword evidence="2" id="KW-0732">Signal</keyword>